<keyword evidence="2" id="KW-1185">Reference proteome</keyword>
<dbReference type="STRING" id="1913577.LPB144_10020"/>
<dbReference type="KEGG" id="grl:LPB144_10020"/>
<proteinExistence type="predicted"/>
<dbReference type="Proteomes" id="UP000182510">
    <property type="component" value="Chromosome"/>
</dbReference>
<reference evidence="1 2" key="1">
    <citation type="submission" date="2016-11" db="EMBL/GenBank/DDBJ databases">
        <title>Gramella sp. LPB0144 isolated from marine environment.</title>
        <authorList>
            <person name="Kim E."/>
            <person name="Yi H."/>
        </authorList>
    </citation>
    <scope>NUCLEOTIDE SEQUENCE [LARGE SCALE GENOMIC DNA]</scope>
    <source>
        <strain evidence="1 2">LPB0144</strain>
    </source>
</reference>
<evidence type="ECO:0000313" key="1">
    <source>
        <dbReference type="EMBL" id="APG60717.1"/>
    </source>
</evidence>
<protein>
    <submittedName>
        <fullName evidence="1">Uncharacterized protein</fullName>
    </submittedName>
</protein>
<accession>A0A1L3J6G7</accession>
<dbReference type="EMBL" id="CP018153">
    <property type="protein sequence ID" value="APG60717.1"/>
    <property type="molecule type" value="Genomic_DNA"/>
</dbReference>
<sequence>MFFKAIFNLFSIIRIKEYYSLYIINTAISKQFYKIPNYSIIFQLRNGLYFKDMNMLLEPIKK</sequence>
<gene>
    <name evidence="1" type="ORF">LPB144_10020</name>
</gene>
<dbReference type="AlphaFoldDB" id="A0A1L3J6G7"/>
<name>A0A1L3J6G7_9FLAO</name>
<evidence type="ECO:0000313" key="2">
    <source>
        <dbReference type="Proteomes" id="UP000182510"/>
    </source>
</evidence>
<organism evidence="1 2">
    <name type="scientific">Christiangramia salexigens</name>
    <dbReference type="NCBI Taxonomy" id="1913577"/>
    <lineage>
        <taxon>Bacteria</taxon>
        <taxon>Pseudomonadati</taxon>
        <taxon>Bacteroidota</taxon>
        <taxon>Flavobacteriia</taxon>
        <taxon>Flavobacteriales</taxon>
        <taxon>Flavobacteriaceae</taxon>
        <taxon>Christiangramia</taxon>
    </lineage>
</organism>